<keyword evidence="1" id="KW-0472">Membrane</keyword>
<gene>
    <name evidence="2" type="ORF">GCM10023208_28850</name>
</gene>
<keyword evidence="1" id="KW-1133">Transmembrane helix</keyword>
<feature type="transmembrane region" description="Helical" evidence="1">
    <location>
        <begin position="154"/>
        <end position="174"/>
    </location>
</feature>
<evidence type="ECO:0000313" key="2">
    <source>
        <dbReference type="EMBL" id="GAA5060463.1"/>
    </source>
</evidence>
<accession>A0ABP9KMV5</accession>
<keyword evidence="1" id="KW-0812">Transmembrane</keyword>
<dbReference type="Proteomes" id="UP001500518">
    <property type="component" value="Unassembled WGS sequence"/>
</dbReference>
<comment type="caution">
    <text evidence="2">The sequence shown here is derived from an EMBL/GenBank/DDBJ whole genome shotgun (WGS) entry which is preliminary data.</text>
</comment>
<reference evidence="3" key="1">
    <citation type="journal article" date="2019" name="Int. J. Syst. Evol. Microbiol.">
        <title>The Global Catalogue of Microorganisms (GCM) 10K type strain sequencing project: providing services to taxonomists for standard genome sequencing and annotation.</title>
        <authorList>
            <consortium name="The Broad Institute Genomics Platform"/>
            <consortium name="The Broad Institute Genome Sequencing Center for Infectious Disease"/>
            <person name="Wu L."/>
            <person name="Ma J."/>
        </authorList>
    </citation>
    <scope>NUCLEOTIDE SEQUENCE [LARGE SCALE GENOMIC DNA]</scope>
    <source>
        <strain evidence="3">JCM 18014</strain>
    </source>
</reference>
<name>A0ABP9KMV5_9SPHN</name>
<proteinExistence type="predicted"/>
<sequence>MGDFFFGLTEWLRTTFLLDWAFWIETTGFNKLLVTNFWGVPIAQVLHIIGIGAAFAATLMLTLRINNMAGMSRSVPEVSARYMPWIWWGLLWIVGSGMLMLWAEPVRNMINGVFWVKMILLVVTVLITLAFQKSVQSAATVGGAGWNAGGGTKATAWLIVILWCLIMAHGRWIAYAPV</sequence>
<feature type="transmembrane region" description="Helical" evidence="1">
    <location>
        <begin position="114"/>
        <end position="134"/>
    </location>
</feature>
<keyword evidence="3" id="KW-1185">Reference proteome</keyword>
<dbReference type="RefSeq" id="WP_346033718.1">
    <property type="nucleotide sequence ID" value="NZ_BAABHV010000021.1"/>
</dbReference>
<organism evidence="2 3">
    <name type="scientific">Erythrobacter westpacificensis</name>
    <dbReference type="NCBI Taxonomy" id="1055231"/>
    <lineage>
        <taxon>Bacteria</taxon>
        <taxon>Pseudomonadati</taxon>
        <taxon>Pseudomonadota</taxon>
        <taxon>Alphaproteobacteria</taxon>
        <taxon>Sphingomonadales</taxon>
        <taxon>Erythrobacteraceae</taxon>
        <taxon>Erythrobacter/Porphyrobacter group</taxon>
        <taxon>Erythrobacter</taxon>
    </lineage>
</organism>
<evidence type="ECO:0000313" key="3">
    <source>
        <dbReference type="Proteomes" id="UP001500518"/>
    </source>
</evidence>
<dbReference type="EMBL" id="BAABHV010000021">
    <property type="protein sequence ID" value="GAA5060463.1"/>
    <property type="molecule type" value="Genomic_DNA"/>
</dbReference>
<feature type="transmembrane region" description="Helical" evidence="1">
    <location>
        <begin position="85"/>
        <end position="102"/>
    </location>
</feature>
<evidence type="ECO:0000256" key="1">
    <source>
        <dbReference type="SAM" id="Phobius"/>
    </source>
</evidence>
<feature type="transmembrane region" description="Helical" evidence="1">
    <location>
        <begin position="45"/>
        <end position="65"/>
    </location>
</feature>
<protein>
    <submittedName>
        <fullName evidence="2">Uncharacterized protein</fullName>
    </submittedName>
</protein>